<dbReference type="EMBL" id="CP011110">
    <property type="protein sequence ID" value="AKA23689.1"/>
    <property type="molecule type" value="Genomic_DNA"/>
</dbReference>
<organism evidence="1 2">
    <name type="scientific">Pseudomonas chlororaphis</name>
    <dbReference type="NCBI Taxonomy" id="587753"/>
    <lineage>
        <taxon>Bacteria</taxon>
        <taxon>Pseudomonadati</taxon>
        <taxon>Pseudomonadota</taxon>
        <taxon>Gammaproteobacteria</taxon>
        <taxon>Pseudomonadales</taxon>
        <taxon>Pseudomonadaceae</taxon>
        <taxon>Pseudomonas</taxon>
    </lineage>
</organism>
<gene>
    <name evidence="1" type="ORF">PCL1606_22360</name>
</gene>
<dbReference type="Proteomes" id="UP000032748">
    <property type="component" value="Chromosome"/>
</dbReference>
<proteinExistence type="predicted"/>
<reference evidence="1 2" key="1">
    <citation type="journal article" date="2015" name="Mol. Plant Microbe Interact.">
        <title>Comparative Genomic Analysis of Pseudomonas chlororaphis PCL1606 Reveals New Insight into Antifungal Compounds Involved in Biocontrol.</title>
        <authorList>
            <person name="Calderon C.E."/>
            <person name="Ramos C."/>
            <person name="de Vicente A."/>
            <person name="Cazorla F.M."/>
        </authorList>
    </citation>
    <scope>NUCLEOTIDE SEQUENCE [LARGE SCALE GENOMIC DNA]</scope>
    <source>
        <strain evidence="1 2">PCL1606</strain>
    </source>
</reference>
<evidence type="ECO:0000313" key="1">
    <source>
        <dbReference type="EMBL" id="AKA23689.1"/>
    </source>
</evidence>
<dbReference type="GO" id="GO:0016740">
    <property type="term" value="F:transferase activity"/>
    <property type="evidence" value="ECO:0007669"/>
    <property type="project" value="UniProtKB-KW"/>
</dbReference>
<name>A0A0D5XYB3_9PSED</name>
<dbReference type="PATRIC" id="fig|587753.10.peg.2233"/>
<dbReference type="AlphaFoldDB" id="A0A0D5XYB3"/>
<sequence length="74" mass="8663">MVFLCLCRPPSPRTLERRSPLHARDHWPDHGCIRLYIHEAMSENIALCTRRGYTEAHRAEEHGLRRAWTGQALD</sequence>
<accession>A0A0D5XYB3</accession>
<protein>
    <submittedName>
        <fullName evidence="1">Acetyltransferase, GNAT family</fullName>
    </submittedName>
</protein>
<keyword evidence="1" id="KW-0808">Transferase</keyword>
<evidence type="ECO:0000313" key="2">
    <source>
        <dbReference type="Proteomes" id="UP000032748"/>
    </source>
</evidence>
<dbReference type="KEGG" id="pcz:PCL1606_22360"/>